<reference evidence="3" key="1">
    <citation type="journal article" date="2011" name="Nature">
        <title>Genome sequence and analysis of the tuber crop potato.</title>
        <authorList>
            <consortium name="The Potato Genome Sequencing Consortium"/>
        </authorList>
    </citation>
    <scope>NUCLEOTIDE SEQUENCE [LARGE SCALE GENOMIC DNA]</scope>
    <source>
        <strain evidence="3">cv. DM1-3 516 R44</strain>
    </source>
</reference>
<dbReference type="EnsemblPlants" id="PGSC0003DMT400089900">
    <property type="protein sequence ID" value="PGSC0003DMT400089900"/>
    <property type="gene ID" value="PGSC0003DMG400039471"/>
</dbReference>
<feature type="compositionally biased region" description="Polar residues" evidence="1">
    <location>
        <begin position="31"/>
        <end position="44"/>
    </location>
</feature>
<protein>
    <submittedName>
        <fullName evidence="2">Uncharacterized protein</fullName>
    </submittedName>
</protein>
<accession>M1DJ58</accession>
<dbReference type="InParanoid" id="M1DJ58"/>
<dbReference type="Proteomes" id="UP000011115">
    <property type="component" value="Unassembled WGS sequence"/>
</dbReference>
<dbReference type="Gramene" id="PGSC0003DMT400089900">
    <property type="protein sequence ID" value="PGSC0003DMT400089900"/>
    <property type="gene ID" value="PGSC0003DMG400039471"/>
</dbReference>
<proteinExistence type="predicted"/>
<evidence type="ECO:0000313" key="3">
    <source>
        <dbReference type="Proteomes" id="UP000011115"/>
    </source>
</evidence>
<reference evidence="2" key="2">
    <citation type="submission" date="2015-06" db="UniProtKB">
        <authorList>
            <consortium name="EnsemblPlants"/>
        </authorList>
    </citation>
    <scope>IDENTIFICATION</scope>
    <source>
        <strain evidence="2">DM1-3 516 R44</strain>
    </source>
</reference>
<sequence length="140" mass="15132">MSSRILFINVLCTTSDKQEATGHIEMTDAIQTTTNQGLDTTASEGTDKVPLVEGGPRPRYSIRSPRPPPQQFQGSRFDRQEQSSPGALEGIGVGMKKEGAKMCKKMAKAKTTSDWRTGWRGAPLVVLQSPSLGALRGATR</sequence>
<dbReference type="HOGENOM" id="CLU_1838675_0_0_1"/>
<dbReference type="AlphaFoldDB" id="M1DJ58"/>
<evidence type="ECO:0000313" key="2">
    <source>
        <dbReference type="EnsemblPlants" id="PGSC0003DMT400089900"/>
    </source>
</evidence>
<keyword evidence="3" id="KW-1185">Reference proteome</keyword>
<name>M1DJ58_SOLTU</name>
<evidence type="ECO:0000256" key="1">
    <source>
        <dbReference type="SAM" id="MobiDB-lite"/>
    </source>
</evidence>
<feature type="compositionally biased region" description="Low complexity" evidence="1">
    <location>
        <begin position="54"/>
        <end position="64"/>
    </location>
</feature>
<feature type="region of interest" description="Disordered" evidence="1">
    <location>
        <begin position="31"/>
        <end position="94"/>
    </location>
</feature>
<organism evidence="2 3">
    <name type="scientific">Solanum tuberosum</name>
    <name type="common">Potato</name>
    <dbReference type="NCBI Taxonomy" id="4113"/>
    <lineage>
        <taxon>Eukaryota</taxon>
        <taxon>Viridiplantae</taxon>
        <taxon>Streptophyta</taxon>
        <taxon>Embryophyta</taxon>
        <taxon>Tracheophyta</taxon>
        <taxon>Spermatophyta</taxon>
        <taxon>Magnoliopsida</taxon>
        <taxon>eudicotyledons</taxon>
        <taxon>Gunneridae</taxon>
        <taxon>Pentapetalae</taxon>
        <taxon>asterids</taxon>
        <taxon>lamiids</taxon>
        <taxon>Solanales</taxon>
        <taxon>Solanaceae</taxon>
        <taxon>Solanoideae</taxon>
        <taxon>Solaneae</taxon>
        <taxon>Solanum</taxon>
    </lineage>
</organism>
<dbReference type="PaxDb" id="4113-PGSC0003DMT400089900"/>